<dbReference type="PANTHER" id="PTHR31730:SF18">
    <property type="entry name" value="PROTEIN PSK SIMULATOR 2"/>
    <property type="match status" value="1"/>
</dbReference>
<dbReference type="InterPro" id="IPR045021">
    <property type="entry name" value="PSI1/2/3"/>
</dbReference>
<dbReference type="OrthoDB" id="2020544at2759"/>
<sequence length="458" mass="52432">MQFLKKEVLQSKGIQQLVSTDMKELMSFAEVDKREEFNIFSREVIRFGNMCKDPQWHNLDRYFSRLDSDALGDKQYQVDAEKTMQEFAGLVHHTAELYRELSTYERDQHDYKQKIKEMESLNLPLKGESITIFQSELKHQKKLVRNLKKKSLWSRNLEEVVEKLVDIVIYIHQAICVFLGNHGTDAVKYGKGPQRLGEASLALHYANMINQIYMIASRPASLPPNTRDTLYQGLPNNIKNALPSQLQTISIPKEQSFTQIKAEMDKTLQWLVPLAANTIKAHQGFGWVGEWANTSNDFGDNTSKESNPIRLETLYYADKQKIDVYIIELLVWIHHLISSVRSRQNASRPMAMPTRSPPKRPELQSKMRQFLILSLDRNNKPLGTQLSPEDRMLLGEVIARRRTPGVSKSEELGAAKKTKAKLKTKSAGSSPVKESLGTTLIANHRSYDVLDIMDGLEF</sequence>
<organism evidence="2 3">
    <name type="scientific">Trifolium subterraneum</name>
    <name type="common">Subterranean clover</name>
    <dbReference type="NCBI Taxonomy" id="3900"/>
    <lineage>
        <taxon>Eukaryota</taxon>
        <taxon>Viridiplantae</taxon>
        <taxon>Streptophyta</taxon>
        <taxon>Embryophyta</taxon>
        <taxon>Tracheophyta</taxon>
        <taxon>Spermatophyta</taxon>
        <taxon>Magnoliopsida</taxon>
        <taxon>eudicotyledons</taxon>
        <taxon>Gunneridae</taxon>
        <taxon>Pentapetalae</taxon>
        <taxon>rosids</taxon>
        <taxon>fabids</taxon>
        <taxon>Fabales</taxon>
        <taxon>Fabaceae</taxon>
        <taxon>Papilionoideae</taxon>
        <taxon>50 kb inversion clade</taxon>
        <taxon>NPAAA clade</taxon>
        <taxon>Hologalegina</taxon>
        <taxon>IRL clade</taxon>
        <taxon>Trifolieae</taxon>
        <taxon>Trifolium</taxon>
    </lineage>
</organism>
<evidence type="ECO:0000259" key="1">
    <source>
        <dbReference type="Pfam" id="PF05003"/>
    </source>
</evidence>
<dbReference type="AlphaFoldDB" id="A0A2Z6N6X6"/>
<gene>
    <name evidence="2" type="ORF">TSUD_312120</name>
</gene>
<evidence type="ECO:0000313" key="3">
    <source>
        <dbReference type="Proteomes" id="UP000242715"/>
    </source>
</evidence>
<evidence type="ECO:0000313" key="2">
    <source>
        <dbReference type="EMBL" id="GAU24977.1"/>
    </source>
</evidence>
<dbReference type="PANTHER" id="PTHR31730">
    <property type="entry name" value="OS01G0873900 PROTEIN"/>
    <property type="match status" value="1"/>
</dbReference>
<keyword evidence="3" id="KW-1185">Reference proteome</keyword>
<dbReference type="EMBL" id="DF973299">
    <property type="protein sequence ID" value="GAU24977.1"/>
    <property type="molecule type" value="Genomic_DNA"/>
</dbReference>
<protein>
    <recommendedName>
        <fullName evidence="1">DUF668 domain-containing protein</fullName>
    </recommendedName>
</protein>
<dbReference type="GO" id="GO:0045927">
    <property type="term" value="P:positive regulation of growth"/>
    <property type="evidence" value="ECO:0007669"/>
    <property type="project" value="InterPro"/>
</dbReference>
<proteinExistence type="predicted"/>
<dbReference type="InterPro" id="IPR007700">
    <property type="entry name" value="DUF668"/>
</dbReference>
<feature type="domain" description="DUF668" evidence="1">
    <location>
        <begin position="195"/>
        <end position="280"/>
    </location>
</feature>
<reference evidence="3" key="1">
    <citation type="journal article" date="2017" name="Front. Plant Sci.">
        <title>Climate Clever Clovers: New Paradigm to Reduce the Environmental Footprint of Ruminants by Breeding Low Methanogenic Forages Utilizing Haplotype Variation.</title>
        <authorList>
            <person name="Kaur P."/>
            <person name="Appels R."/>
            <person name="Bayer P.E."/>
            <person name="Keeble-Gagnere G."/>
            <person name="Wang J."/>
            <person name="Hirakawa H."/>
            <person name="Shirasawa K."/>
            <person name="Vercoe P."/>
            <person name="Stefanova K."/>
            <person name="Durmic Z."/>
            <person name="Nichols P."/>
            <person name="Revell C."/>
            <person name="Isobe S.N."/>
            <person name="Edwards D."/>
            <person name="Erskine W."/>
        </authorList>
    </citation>
    <scope>NUCLEOTIDE SEQUENCE [LARGE SCALE GENOMIC DNA]</scope>
    <source>
        <strain evidence="3">cv. Daliak</strain>
    </source>
</reference>
<dbReference type="Pfam" id="PF05003">
    <property type="entry name" value="DUF668"/>
    <property type="match status" value="1"/>
</dbReference>
<accession>A0A2Z6N6X6</accession>
<name>A0A2Z6N6X6_TRISU</name>
<dbReference type="Proteomes" id="UP000242715">
    <property type="component" value="Unassembled WGS sequence"/>
</dbReference>